<feature type="non-terminal residue" evidence="7">
    <location>
        <position position="1"/>
    </location>
</feature>
<gene>
    <name evidence="7" type="primary">LOC100370864</name>
</gene>
<evidence type="ECO:0000256" key="3">
    <source>
        <dbReference type="ARBA" id="ARBA00022525"/>
    </source>
</evidence>
<sequence length="455" mass="48467">SLSTQSIVCPDQSICMDGCTCCPVSTGGFGGCPLAKAVCCADEQHCCPNGYKCSLSDGSCYLANIILPWVEHAPAVPIDKNVEVVVCPGGKQECPSQMTCCSVHRDLYGCCPVPDAVCCDDKIHCCPKDYTCKDSRCLNGDINLPMLERVSAKYTHKVESVMCPDGQSECPDGSTCCILASGQYGCCPLPKAVCCDDHQHCCPNGYKCDTAGGSCQKGDDAIPWLKKHNSIPMSGNVKCQDGSECPSGSTCCKLPTGDYGCCPYLDAVCCNDGLHCCPKGYTCNTKEGTCQKASINMLPWVKSSEGLVDLVTCPDKAKCPDKTTCCQLPSDKYACCPLEHAICCEDKIHCCPDYLTCDMPSGKCVRKSIISIPWMEKIPTLIDYVNVDVCPDGLTGCLSGQTCTATTSGQYNCCPMPNAVSCDGGEHCCPHGYACDKHQGCLEMDNVPLSSVQLP</sequence>
<name>A0ABM0MML6_SACKO</name>
<protein>
    <submittedName>
        <fullName evidence="7">Granulins-like</fullName>
    </submittedName>
</protein>
<comment type="similarity">
    <text evidence="2">Belongs to the granulin family.</text>
</comment>
<comment type="subcellular location">
    <subcellularLocation>
        <location evidence="1">Secreted</location>
    </subcellularLocation>
</comment>
<evidence type="ECO:0000313" key="6">
    <source>
        <dbReference type="Proteomes" id="UP000694865"/>
    </source>
</evidence>
<dbReference type="InterPro" id="IPR000118">
    <property type="entry name" value="Granulin"/>
</dbReference>
<dbReference type="GeneID" id="100370864"/>
<feature type="domain" description="Granulins" evidence="5">
    <location>
        <begin position="270"/>
        <end position="283"/>
    </location>
</feature>
<reference evidence="7" key="1">
    <citation type="submission" date="2025-08" db="UniProtKB">
        <authorList>
            <consortium name="RefSeq"/>
        </authorList>
    </citation>
    <scope>IDENTIFICATION</scope>
    <source>
        <tissue evidence="7">Testes</tissue>
    </source>
</reference>
<evidence type="ECO:0000256" key="1">
    <source>
        <dbReference type="ARBA" id="ARBA00004613"/>
    </source>
</evidence>
<evidence type="ECO:0000259" key="5">
    <source>
        <dbReference type="PROSITE" id="PS00799"/>
    </source>
</evidence>
<evidence type="ECO:0000256" key="4">
    <source>
        <dbReference type="ARBA" id="ARBA00023157"/>
    </source>
</evidence>
<feature type="domain" description="Granulins" evidence="5">
    <location>
        <begin position="40"/>
        <end position="53"/>
    </location>
</feature>
<keyword evidence="3" id="KW-0964">Secreted</keyword>
<organism evidence="6 7">
    <name type="scientific">Saccoglossus kowalevskii</name>
    <name type="common">Acorn worm</name>
    <dbReference type="NCBI Taxonomy" id="10224"/>
    <lineage>
        <taxon>Eukaryota</taxon>
        <taxon>Metazoa</taxon>
        <taxon>Hemichordata</taxon>
        <taxon>Enteropneusta</taxon>
        <taxon>Harrimaniidae</taxon>
        <taxon>Saccoglossus</taxon>
    </lineage>
</organism>
<dbReference type="SUPFAM" id="SSF57277">
    <property type="entry name" value="Granulin repeat"/>
    <property type="match status" value="4"/>
</dbReference>
<proteinExistence type="inferred from homology"/>
<dbReference type="Pfam" id="PF00396">
    <property type="entry name" value="Granulin"/>
    <property type="match status" value="6"/>
</dbReference>
<dbReference type="InterPro" id="IPR037277">
    <property type="entry name" value="Granulin_sf"/>
</dbReference>
<dbReference type="Gene3D" id="2.10.25.160">
    <property type="entry name" value="Granulin"/>
    <property type="match status" value="6"/>
</dbReference>
<dbReference type="Proteomes" id="UP000694865">
    <property type="component" value="Unplaced"/>
</dbReference>
<keyword evidence="6" id="KW-1185">Reference proteome</keyword>
<evidence type="ECO:0000313" key="7">
    <source>
        <dbReference type="RefSeq" id="XP_006821257.1"/>
    </source>
</evidence>
<keyword evidence="4" id="KW-1015">Disulfide bond</keyword>
<dbReference type="PANTHER" id="PTHR12274">
    <property type="entry name" value="GRANULIN"/>
    <property type="match status" value="1"/>
</dbReference>
<feature type="domain" description="Granulins" evidence="5">
    <location>
        <begin position="344"/>
        <end position="357"/>
    </location>
</feature>
<accession>A0ABM0MML6</accession>
<dbReference type="SMART" id="SM00277">
    <property type="entry name" value="GRAN"/>
    <property type="match status" value="6"/>
</dbReference>
<dbReference type="PANTHER" id="PTHR12274:SF3">
    <property type="entry name" value="PROGRANULIN"/>
    <property type="match status" value="1"/>
</dbReference>
<feature type="domain" description="Granulins" evidence="5">
    <location>
        <begin position="119"/>
        <end position="132"/>
    </location>
</feature>
<evidence type="ECO:0000256" key="2">
    <source>
        <dbReference type="ARBA" id="ARBA00010093"/>
    </source>
</evidence>
<dbReference type="PROSITE" id="PS00799">
    <property type="entry name" value="GRANULINS"/>
    <property type="match status" value="5"/>
</dbReference>
<dbReference type="InterPro" id="IPR039036">
    <property type="entry name" value="Granulin_fam"/>
</dbReference>
<feature type="domain" description="Granulins" evidence="5">
    <location>
        <begin position="195"/>
        <end position="208"/>
    </location>
</feature>
<dbReference type="RefSeq" id="XP_006821257.1">
    <property type="nucleotide sequence ID" value="XM_006821194.1"/>
</dbReference>